<evidence type="ECO:0000256" key="1">
    <source>
        <dbReference type="ARBA" id="ARBA00009986"/>
    </source>
</evidence>
<dbReference type="NCBIfam" id="TIGR01722">
    <property type="entry name" value="MMSDH"/>
    <property type="match status" value="1"/>
</dbReference>
<gene>
    <name evidence="7" type="ORF">BU14_0072s0055</name>
</gene>
<proteinExistence type="inferred from homology"/>
<keyword evidence="4" id="KW-0520">NAD</keyword>
<dbReference type="Pfam" id="PF00171">
    <property type="entry name" value="Aldedh"/>
    <property type="match status" value="1"/>
</dbReference>
<evidence type="ECO:0000313" key="8">
    <source>
        <dbReference type="Proteomes" id="UP000218209"/>
    </source>
</evidence>
<evidence type="ECO:0000313" key="7">
    <source>
        <dbReference type="EMBL" id="OSX79697.1"/>
    </source>
</evidence>
<evidence type="ECO:0000256" key="3">
    <source>
        <dbReference type="ARBA" id="ARBA00023002"/>
    </source>
</evidence>
<dbReference type="EMBL" id="KV918787">
    <property type="protein sequence ID" value="OSX79697.1"/>
    <property type="molecule type" value="Genomic_DNA"/>
</dbReference>
<feature type="region of interest" description="Disordered" evidence="5">
    <location>
        <begin position="430"/>
        <end position="454"/>
    </location>
</feature>
<keyword evidence="3" id="KW-0560">Oxidoreductase</keyword>
<dbReference type="InterPro" id="IPR010061">
    <property type="entry name" value="MeMal-semiAld_DH"/>
</dbReference>
<dbReference type="InterPro" id="IPR015590">
    <property type="entry name" value="Aldehyde_DH_dom"/>
</dbReference>
<sequence length="454" mass="44190">MEAAVDGAAAAYPPWADTPLPHRARVMARWAAAVSAAAPDLAADVVREVGKTAADAAGDVARGLEVLEFAAAAPSLLAGTALHGVARGVDMRQRPLPLGVVLGVTPFNFPVMIPLWMAPLALVAGNAVILKPPPATPSAAVRLAALATEAGVPPGALAVVQGGAATASALIAAPPVQAVSFVGSTGAGRAVYAAATARGVRAQANLGAKNHGVVLPDADVAAAASALVGAAFGASGQRCMALSVAVVVGDADRHAAVLDALVVRARALRLGAGDSGGDVGPLISAASRERVRGLVAGAAAEGATVALNGTAVDAAAEGVHPGGFWLRPSVVADVTPAMTIYKEEVFGPVLLVVAAPSADAAAALVRANPYGNGTAVFTASPAAARRYAAASGVGQVGVNVPIPVPAPGLGFTGGGGLRWGIFSFTGARGSSFTPARRRSLSGGPMGRGGGGGGG</sequence>
<dbReference type="InterPro" id="IPR016161">
    <property type="entry name" value="Ald_DH/histidinol_DH"/>
</dbReference>
<dbReference type="EC" id="1.2.1.27" evidence="2"/>
<dbReference type="SUPFAM" id="SSF53720">
    <property type="entry name" value="ALDH-like"/>
    <property type="match status" value="1"/>
</dbReference>
<dbReference type="InterPro" id="IPR016160">
    <property type="entry name" value="Ald_DH_CS_CYS"/>
</dbReference>
<comment type="similarity">
    <text evidence="1">Belongs to the aldehyde dehydrogenase family.</text>
</comment>
<protein>
    <recommendedName>
        <fullName evidence="2">methylmalonate-semialdehyde dehydrogenase (CoA acylating)</fullName>
        <ecNumber evidence="2">1.2.1.27</ecNumber>
    </recommendedName>
</protein>
<organism evidence="7 8">
    <name type="scientific">Porphyra umbilicalis</name>
    <name type="common">Purple laver</name>
    <name type="synonym">Red alga</name>
    <dbReference type="NCBI Taxonomy" id="2786"/>
    <lineage>
        <taxon>Eukaryota</taxon>
        <taxon>Rhodophyta</taxon>
        <taxon>Bangiophyceae</taxon>
        <taxon>Bangiales</taxon>
        <taxon>Bangiaceae</taxon>
        <taxon>Porphyra</taxon>
    </lineage>
</organism>
<dbReference type="GO" id="GO:0004491">
    <property type="term" value="F:methylmalonate-semialdehyde dehydrogenase (acylating, NAD) activity"/>
    <property type="evidence" value="ECO:0007669"/>
    <property type="project" value="UniProtKB-EC"/>
</dbReference>
<evidence type="ECO:0000259" key="6">
    <source>
        <dbReference type="Pfam" id="PF00171"/>
    </source>
</evidence>
<accession>A0A1X6PFS1</accession>
<feature type="domain" description="Aldehyde dehydrogenase" evidence="6">
    <location>
        <begin position="2"/>
        <end position="413"/>
    </location>
</feature>
<dbReference type="OrthoDB" id="310895at2759"/>
<evidence type="ECO:0000256" key="2">
    <source>
        <dbReference type="ARBA" id="ARBA00013048"/>
    </source>
</evidence>
<dbReference type="Gene3D" id="3.40.605.10">
    <property type="entry name" value="Aldehyde Dehydrogenase, Chain A, domain 1"/>
    <property type="match status" value="1"/>
</dbReference>
<dbReference type="FunFam" id="3.40.309.10:FF:000002">
    <property type="entry name" value="Methylmalonate-semialdehyde dehydrogenase (Acylating)"/>
    <property type="match status" value="1"/>
</dbReference>
<reference evidence="7 8" key="1">
    <citation type="submission" date="2017-03" db="EMBL/GenBank/DDBJ databases">
        <title>WGS assembly of Porphyra umbilicalis.</title>
        <authorList>
            <person name="Brawley S.H."/>
            <person name="Blouin N.A."/>
            <person name="Ficko-Blean E."/>
            <person name="Wheeler G.L."/>
            <person name="Lohr M."/>
            <person name="Goodson H.V."/>
            <person name="Jenkins J.W."/>
            <person name="Blaby-Haas C.E."/>
            <person name="Helliwell K.E."/>
            <person name="Chan C."/>
            <person name="Marriage T."/>
            <person name="Bhattacharya D."/>
            <person name="Klein A.S."/>
            <person name="Badis Y."/>
            <person name="Brodie J."/>
            <person name="Cao Y."/>
            <person name="Collen J."/>
            <person name="Dittami S.M."/>
            <person name="Gachon C.M."/>
            <person name="Green B.R."/>
            <person name="Karpowicz S."/>
            <person name="Kim J.W."/>
            <person name="Kudahl U."/>
            <person name="Lin S."/>
            <person name="Michel G."/>
            <person name="Mittag M."/>
            <person name="Olson B.J."/>
            <person name="Pangilinan J."/>
            <person name="Peng Y."/>
            <person name="Qiu H."/>
            <person name="Shu S."/>
            <person name="Singer J.T."/>
            <person name="Smith A.G."/>
            <person name="Sprecher B.N."/>
            <person name="Wagner V."/>
            <person name="Wang W."/>
            <person name="Wang Z.-Y."/>
            <person name="Yan J."/>
            <person name="Yarish C."/>
            <person name="Zoeuner-Riek S."/>
            <person name="Zhuang Y."/>
            <person name="Zou Y."/>
            <person name="Lindquist E.A."/>
            <person name="Grimwood J."/>
            <person name="Barry K."/>
            <person name="Rokhsar D.S."/>
            <person name="Schmutz J."/>
            <person name="Stiller J.W."/>
            <person name="Grossman A.R."/>
            <person name="Prochnik S.E."/>
        </authorList>
    </citation>
    <scope>NUCLEOTIDE SEQUENCE [LARGE SCALE GENOMIC DNA]</scope>
    <source>
        <strain evidence="7">4086291</strain>
    </source>
</reference>
<dbReference type="GO" id="GO:0006574">
    <property type="term" value="P:L-valine catabolic process"/>
    <property type="evidence" value="ECO:0007669"/>
    <property type="project" value="TreeGrafter"/>
</dbReference>
<dbReference type="InterPro" id="IPR016163">
    <property type="entry name" value="Ald_DH_C"/>
</dbReference>
<keyword evidence="8" id="KW-1185">Reference proteome</keyword>
<evidence type="ECO:0000256" key="4">
    <source>
        <dbReference type="ARBA" id="ARBA00023027"/>
    </source>
</evidence>
<name>A0A1X6PFS1_PORUM</name>
<dbReference type="AlphaFoldDB" id="A0A1X6PFS1"/>
<dbReference type="InterPro" id="IPR016162">
    <property type="entry name" value="Ald_DH_N"/>
</dbReference>
<dbReference type="Proteomes" id="UP000218209">
    <property type="component" value="Unassembled WGS sequence"/>
</dbReference>
<dbReference type="PANTHER" id="PTHR43866">
    <property type="entry name" value="MALONATE-SEMIALDEHYDE DEHYDROGENASE"/>
    <property type="match status" value="1"/>
</dbReference>
<dbReference type="PANTHER" id="PTHR43866:SF3">
    <property type="entry name" value="METHYLMALONATE-SEMIALDEHYDE DEHYDROGENASE [ACYLATING], MITOCHONDRIAL"/>
    <property type="match status" value="1"/>
</dbReference>
<dbReference type="PROSITE" id="PS00070">
    <property type="entry name" value="ALDEHYDE_DEHYDR_CYS"/>
    <property type="match status" value="1"/>
</dbReference>
<feature type="compositionally biased region" description="Gly residues" evidence="5">
    <location>
        <begin position="443"/>
        <end position="454"/>
    </location>
</feature>
<dbReference type="GO" id="GO:0006210">
    <property type="term" value="P:thymine catabolic process"/>
    <property type="evidence" value="ECO:0007669"/>
    <property type="project" value="TreeGrafter"/>
</dbReference>
<dbReference type="Gene3D" id="3.40.309.10">
    <property type="entry name" value="Aldehyde Dehydrogenase, Chain A, domain 2"/>
    <property type="match status" value="1"/>
</dbReference>
<evidence type="ECO:0000256" key="5">
    <source>
        <dbReference type="SAM" id="MobiDB-lite"/>
    </source>
</evidence>